<keyword evidence="3 5" id="KW-0560">Oxidoreductase</keyword>
<keyword evidence="2" id="KW-0028">Amino-acid biosynthesis</keyword>
<dbReference type="InterPro" id="IPR006139">
    <property type="entry name" value="D-isomer_2_OHA_DH_cat_dom"/>
</dbReference>
<dbReference type="Pfam" id="PF00389">
    <property type="entry name" value="2-Hacid_dh"/>
    <property type="match status" value="1"/>
</dbReference>
<dbReference type="STRING" id="1121883.SAMN02745226_00091"/>
<evidence type="ECO:0000259" key="7">
    <source>
        <dbReference type="Pfam" id="PF02826"/>
    </source>
</evidence>
<dbReference type="SUPFAM" id="SSF52283">
    <property type="entry name" value="Formate/glycerate dehydrogenase catalytic domain-like"/>
    <property type="match status" value="1"/>
</dbReference>
<reference evidence="9" key="1">
    <citation type="submission" date="2016-12" db="EMBL/GenBank/DDBJ databases">
        <authorList>
            <person name="Varghese N."/>
            <person name="Submissions S."/>
        </authorList>
    </citation>
    <scope>NUCLEOTIDE SEQUENCE [LARGE SCALE GENOMIC DNA]</scope>
    <source>
        <strain evidence="9">DSM 13020</strain>
    </source>
</reference>
<keyword evidence="4" id="KW-0520">NAD</keyword>
<dbReference type="InterPro" id="IPR029752">
    <property type="entry name" value="D-isomer_DH_CS1"/>
</dbReference>
<dbReference type="GO" id="GO:0016616">
    <property type="term" value="F:oxidoreductase activity, acting on the CH-OH group of donors, NAD or NADP as acceptor"/>
    <property type="evidence" value="ECO:0007669"/>
    <property type="project" value="InterPro"/>
</dbReference>
<organism evidence="8 9">
    <name type="scientific">Fervidobacterium gondwanense DSM 13020</name>
    <dbReference type="NCBI Taxonomy" id="1121883"/>
    <lineage>
        <taxon>Bacteria</taxon>
        <taxon>Thermotogati</taxon>
        <taxon>Thermotogota</taxon>
        <taxon>Thermotogae</taxon>
        <taxon>Thermotogales</taxon>
        <taxon>Fervidobacteriaceae</taxon>
        <taxon>Fervidobacterium</taxon>
    </lineage>
</organism>
<evidence type="ECO:0000256" key="4">
    <source>
        <dbReference type="ARBA" id="ARBA00023027"/>
    </source>
</evidence>
<dbReference type="PANTHER" id="PTHR42789:SF1">
    <property type="entry name" value="D-ISOMER SPECIFIC 2-HYDROXYACID DEHYDROGENASE FAMILY PROTEIN (AFU_ORTHOLOGUE AFUA_6G10090)"/>
    <property type="match status" value="1"/>
</dbReference>
<dbReference type="Proteomes" id="UP000184207">
    <property type="component" value="Unassembled WGS sequence"/>
</dbReference>
<dbReference type="CDD" id="cd12177">
    <property type="entry name" value="2-Hacid_dh_12"/>
    <property type="match status" value="1"/>
</dbReference>
<evidence type="ECO:0000313" key="8">
    <source>
        <dbReference type="EMBL" id="SHN49068.1"/>
    </source>
</evidence>
<dbReference type="PROSITE" id="PS00065">
    <property type="entry name" value="D_2_HYDROXYACID_DH_1"/>
    <property type="match status" value="1"/>
</dbReference>
<dbReference type="PANTHER" id="PTHR42789">
    <property type="entry name" value="D-ISOMER SPECIFIC 2-HYDROXYACID DEHYDROGENASE FAMILY PROTEIN (AFU_ORTHOLOGUE AFUA_6G10090)"/>
    <property type="match status" value="1"/>
</dbReference>
<dbReference type="InterPro" id="IPR036291">
    <property type="entry name" value="NAD(P)-bd_dom_sf"/>
</dbReference>
<accession>A0A1M7RSL6</accession>
<dbReference type="FunFam" id="3.40.50.720:FF:000203">
    <property type="entry name" value="D-3-phosphoglycerate dehydrogenase (SerA)"/>
    <property type="match status" value="1"/>
</dbReference>
<evidence type="ECO:0000256" key="5">
    <source>
        <dbReference type="RuleBase" id="RU003719"/>
    </source>
</evidence>
<proteinExistence type="inferred from homology"/>
<evidence type="ECO:0000259" key="6">
    <source>
        <dbReference type="Pfam" id="PF00389"/>
    </source>
</evidence>
<dbReference type="GO" id="GO:0051287">
    <property type="term" value="F:NAD binding"/>
    <property type="evidence" value="ECO:0007669"/>
    <property type="project" value="InterPro"/>
</dbReference>
<dbReference type="Gene3D" id="3.40.50.720">
    <property type="entry name" value="NAD(P)-binding Rossmann-like Domain"/>
    <property type="match status" value="2"/>
</dbReference>
<keyword evidence="9" id="KW-1185">Reference proteome</keyword>
<evidence type="ECO:0000256" key="2">
    <source>
        <dbReference type="ARBA" id="ARBA00022605"/>
    </source>
</evidence>
<protein>
    <submittedName>
        <fullName evidence="8">Lactate dehydrogenase</fullName>
    </submittedName>
</protein>
<dbReference type="PROSITE" id="PS00671">
    <property type="entry name" value="D_2_HYDROXYACID_DH_3"/>
    <property type="match status" value="1"/>
</dbReference>
<feature type="domain" description="D-isomer specific 2-hydroxyacid dehydrogenase catalytic" evidence="6">
    <location>
        <begin position="20"/>
        <end position="327"/>
    </location>
</feature>
<dbReference type="InterPro" id="IPR006140">
    <property type="entry name" value="D-isomer_DH_NAD-bd"/>
</dbReference>
<feature type="domain" description="D-isomer specific 2-hydroxyacid dehydrogenase NAD-binding" evidence="7">
    <location>
        <begin position="118"/>
        <end position="295"/>
    </location>
</feature>
<evidence type="ECO:0000256" key="1">
    <source>
        <dbReference type="ARBA" id="ARBA00005854"/>
    </source>
</evidence>
<dbReference type="EMBL" id="FRDJ01000001">
    <property type="protein sequence ID" value="SHN49068.1"/>
    <property type="molecule type" value="Genomic_DNA"/>
</dbReference>
<evidence type="ECO:0000256" key="3">
    <source>
        <dbReference type="ARBA" id="ARBA00023002"/>
    </source>
</evidence>
<dbReference type="InterPro" id="IPR050857">
    <property type="entry name" value="D-2-hydroxyacid_DH"/>
</dbReference>
<name>A0A1M7RSL6_FERGO</name>
<dbReference type="Pfam" id="PF02826">
    <property type="entry name" value="2-Hacid_dh_C"/>
    <property type="match status" value="1"/>
</dbReference>
<evidence type="ECO:0000313" key="9">
    <source>
        <dbReference type="Proteomes" id="UP000184207"/>
    </source>
</evidence>
<sequence>MFDMRDKLAIVNSSSFGKYFPEHLQKLREYLDVDSFTFPSKLHGKELADALAGYKYVIASTSPFFDSEFFEYKDETVIISRHGLGYDNIDVVKATEKGVIVTKVGGGTEREAVAEHAVALCMSIIRKVPQAYIAVKNSEWSKRQSFFGIELKDKVVGIIGYGNIGSRVGEIVHFGFSASVLFYDPYAKEDAGKNIQAKRVELDELLKSSDIIFICSSLTKENYHILSAREFEIMKKGVYIINTSRGELIDQDALINALESGKIGGIGVDVVEGEPITGDHPLLRYNNAIITPHIAAYTFESMKGMGDKVVSDILRAVQKIIPDEVVNKDVIIKLEAQGWRRI</sequence>
<dbReference type="InterPro" id="IPR029753">
    <property type="entry name" value="D-isomer_DH_CS"/>
</dbReference>
<dbReference type="GO" id="GO:0008652">
    <property type="term" value="P:amino acid biosynthetic process"/>
    <property type="evidence" value="ECO:0007669"/>
    <property type="project" value="UniProtKB-KW"/>
</dbReference>
<comment type="similarity">
    <text evidence="1 5">Belongs to the D-isomer specific 2-hydroxyacid dehydrogenase family.</text>
</comment>
<dbReference type="AlphaFoldDB" id="A0A1M7RSL6"/>
<gene>
    <name evidence="8" type="ORF">SAMN02745226_00091</name>
</gene>
<dbReference type="SUPFAM" id="SSF51735">
    <property type="entry name" value="NAD(P)-binding Rossmann-fold domains"/>
    <property type="match status" value="1"/>
</dbReference>